<keyword evidence="5" id="KW-0408">Iron</keyword>
<dbReference type="PANTHER" id="PTHR11135">
    <property type="entry name" value="HISTONE ACETYLTRANSFERASE-RELATED"/>
    <property type="match status" value="1"/>
</dbReference>
<dbReference type="GO" id="GO:0051539">
    <property type="term" value="F:4 iron, 4 sulfur cluster binding"/>
    <property type="evidence" value="ECO:0007669"/>
    <property type="project" value="UniProtKB-KW"/>
</dbReference>
<dbReference type="GeneID" id="4462954"/>
<dbReference type="SFLD" id="SFLDS00029">
    <property type="entry name" value="Radical_SAM"/>
    <property type="match status" value="1"/>
</dbReference>
<keyword evidence="3" id="KW-0949">S-adenosyl-L-methionine</keyword>
<dbReference type="GO" id="GO:0046872">
    <property type="term" value="F:metal ion binding"/>
    <property type="evidence" value="ECO:0007669"/>
    <property type="project" value="UniProtKB-KW"/>
</dbReference>
<dbReference type="KEGG" id="mtp:Mthe_1151"/>
<evidence type="ECO:0000259" key="7">
    <source>
        <dbReference type="SMART" id="SM00729"/>
    </source>
</evidence>
<dbReference type="GO" id="GO:0003824">
    <property type="term" value="F:catalytic activity"/>
    <property type="evidence" value="ECO:0007669"/>
    <property type="project" value="InterPro"/>
</dbReference>
<dbReference type="SMART" id="SM00729">
    <property type="entry name" value="Elp3"/>
    <property type="match status" value="1"/>
</dbReference>
<organism evidence="8 9">
    <name type="scientific">Methanothrix thermoacetophila (strain DSM 6194 / JCM 14653 / NBRC 101360 / PT)</name>
    <name type="common">Methanosaeta thermophila</name>
    <dbReference type="NCBI Taxonomy" id="349307"/>
    <lineage>
        <taxon>Archaea</taxon>
        <taxon>Methanobacteriati</taxon>
        <taxon>Methanobacteriota</taxon>
        <taxon>Stenosarchaea group</taxon>
        <taxon>Methanomicrobia</taxon>
        <taxon>Methanotrichales</taxon>
        <taxon>Methanotrichaceae</taxon>
        <taxon>Methanothrix</taxon>
    </lineage>
</organism>
<evidence type="ECO:0000256" key="3">
    <source>
        <dbReference type="ARBA" id="ARBA00022691"/>
    </source>
</evidence>
<name>A0B8A9_METTP</name>
<dbReference type="GO" id="GO:0002926">
    <property type="term" value="P:tRNA wobble base 5-methoxycarbonylmethyl-2-thiouridinylation"/>
    <property type="evidence" value="ECO:0007669"/>
    <property type="project" value="TreeGrafter"/>
</dbReference>
<reference evidence="8 9" key="1">
    <citation type="submission" date="2006-10" db="EMBL/GenBank/DDBJ databases">
        <title>Complete sequence of Methanosaeta thermophila PT.</title>
        <authorList>
            <consortium name="US DOE Joint Genome Institute"/>
            <person name="Copeland A."/>
            <person name="Lucas S."/>
            <person name="Lapidus A."/>
            <person name="Barry K."/>
            <person name="Detter J.C."/>
            <person name="Glavina del Rio T."/>
            <person name="Hammon N."/>
            <person name="Israni S."/>
            <person name="Pitluck S."/>
            <person name="Chain P."/>
            <person name="Malfatti S."/>
            <person name="Shin M."/>
            <person name="Vergez L."/>
            <person name="Schmutz J."/>
            <person name="Larimer F."/>
            <person name="Land M."/>
            <person name="Hauser L."/>
            <person name="Kyrpides N."/>
            <person name="Kim E."/>
            <person name="Smith K.S."/>
            <person name="Ingram-Smith C."/>
            <person name="Richardson P."/>
        </authorList>
    </citation>
    <scope>NUCLEOTIDE SEQUENCE [LARGE SCALE GENOMIC DNA]</scope>
    <source>
        <strain evidence="9">DSM 6194 / JCM 14653 / NBRC 101360 / PT</strain>
    </source>
</reference>
<dbReference type="HOGENOM" id="CLU_060488_0_0_2"/>
<proteinExistence type="predicted"/>
<dbReference type="RefSeq" id="WP_011696326.1">
    <property type="nucleotide sequence ID" value="NC_008553.1"/>
</dbReference>
<comment type="cofactor">
    <cofactor evidence="1">
        <name>[4Fe-4S] cluster</name>
        <dbReference type="ChEBI" id="CHEBI:49883"/>
    </cofactor>
</comment>
<dbReference type="InterPro" id="IPR007197">
    <property type="entry name" value="rSAM"/>
</dbReference>
<keyword evidence="2" id="KW-0004">4Fe-4S</keyword>
<dbReference type="STRING" id="349307.Mthe_1151"/>
<dbReference type="PIRSF" id="PIRSF004954">
    <property type="entry name" value="Radical_SAM"/>
    <property type="match status" value="1"/>
</dbReference>
<evidence type="ECO:0000256" key="2">
    <source>
        <dbReference type="ARBA" id="ARBA00022485"/>
    </source>
</evidence>
<dbReference type="GO" id="GO:0005737">
    <property type="term" value="C:cytoplasm"/>
    <property type="evidence" value="ECO:0007669"/>
    <property type="project" value="TreeGrafter"/>
</dbReference>
<dbReference type="SUPFAM" id="SSF102114">
    <property type="entry name" value="Radical SAM enzymes"/>
    <property type="match status" value="1"/>
</dbReference>
<dbReference type="CDD" id="cd01335">
    <property type="entry name" value="Radical_SAM"/>
    <property type="match status" value="1"/>
</dbReference>
<keyword evidence="6" id="KW-0411">Iron-sulfur</keyword>
<feature type="domain" description="Elp3/MiaA/NifB-like radical SAM core" evidence="7">
    <location>
        <begin position="24"/>
        <end position="241"/>
    </location>
</feature>
<gene>
    <name evidence="8" type="ordered locus">Mthe_1151</name>
</gene>
<protein>
    <submittedName>
        <fullName evidence="8">Radical SAM domain protein</fullName>
    </submittedName>
</protein>
<evidence type="ECO:0000256" key="1">
    <source>
        <dbReference type="ARBA" id="ARBA00001966"/>
    </source>
</evidence>
<evidence type="ECO:0000256" key="4">
    <source>
        <dbReference type="ARBA" id="ARBA00022723"/>
    </source>
</evidence>
<dbReference type="PANTHER" id="PTHR11135:SF0">
    <property type="entry name" value="ELONGATOR COMPLEX PROTEIN 3"/>
    <property type="match status" value="1"/>
</dbReference>
<sequence>MKSARSPVAVWRGRDLFDGRVAESTTVILRTRGCRWNRCVMCGYAQEGVDASAEDIIAQFRSILDKVEGAELVKIYTSGSFLDPAEVPEAARLEILRSLRDMDVRRLVIESRPEYIDRLALEQILSFLDAEIGIGLESSSDLVRTYLINKGFTFFDFTGASDMIHSLGGRVKTYLLLKPPGLSEMEAIADAMRSARDAEPYSDIISLNLCNVQRNTPLERMWQRGGYRPPWLWSAVEVLREASLKIPVICDPVGAGARRGPHNCGTCDGYVAAAIRSFSLSQSRADLNVDCSCRSVWRKVLELEDLSFGVPLV</sequence>
<keyword evidence="4" id="KW-0479">Metal-binding</keyword>
<dbReference type="NCBIfam" id="TIGR01210">
    <property type="entry name" value="archaeosine biosynthesis radical SAM protein RaSEA"/>
    <property type="match status" value="1"/>
</dbReference>
<dbReference type="InterPro" id="IPR058240">
    <property type="entry name" value="rSAM_sf"/>
</dbReference>
<dbReference type="InterPro" id="IPR006638">
    <property type="entry name" value="Elp3/MiaA/NifB-like_rSAM"/>
</dbReference>
<dbReference type="Proteomes" id="UP000000674">
    <property type="component" value="Chromosome"/>
</dbReference>
<evidence type="ECO:0000256" key="6">
    <source>
        <dbReference type="ARBA" id="ARBA00023014"/>
    </source>
</evidence>
<evidence type="ECO:0000313" key="8">
    <source>
        <dbReference type="EMBL" id="ABK14933.1"/>
    </source>
</evidence>
<dbReference type="EMBL" id="CP000477">
    <property type="protein sequence ID" value="ABK14933.1"/>
    <property type="molecule type" value="Genomic_DNA"/>
</dbReference>
<accession>A0B8A9</accession>
<dbReference type="InterPro" id="IPR005909">
    <property type="entry name" value="RaSEA"/>
</dbReference>
<dbReference type="InterPro" id="IPR039661">
    <property type="entry name" value="ELP3"/>
</dbReference>
<evidence type="ECO:0000256" key="5">
    <source>
        <dbReference type="ARBA" id="ARBA00023004"/>
    </source>
</evidence>
<evidence type="ECO:0000313" key="9">
    <source>
        <dbReference type="Proteomes" id="UP000000674"/>
    </source>
</evidence>
<keyword evidence="9" id="KW-1185">Reference proteome</keyword>
<dbReference type="AlphaFoldDB" id="A0B8A9"/>